<gene>
    <name evidence="3" type="ORF">SAMN05421638_0974</name>
</gene>
<reference evidence="4" key="1">
    <citation type="submission" date="2016-10" db="EMBL/GenBank/DDBJ databases">
        <authorList>
            <person name="Varghese N."/>
            <person name="Submissions S."/>
        </authorList>
    </citation>
    <scope>NUCLEOTIDE SEQUENCE [LARGE SCALE GENOMIC DNA]</scope>
    <source>
        <strain evidence="4">DSM 22251</strain>
    </source>
</reference>
<sequence length="1596" mass="176739">MANLENNNDNEDKKSVAENLGDSVQKGVENVQNTVKETVKGAANLASDAINKPGETAGEFVHQAAKDVTSYTWWAKLLLILFWTALFLVASFIVIVSLPATKNWAAQKVIEKLNRDMKSQMSFESVDVNYFGDIHIHNVAIKDYKGFKFLKAEELYADSDWFKILSNSRNLQFQSLSLKKMDLKVITYKNDSISNFIRFVDLFNTPSPTTPKEPFQLKSRIFVSDSKISIYSENHENPEEGQWLKAENVNLVIPELRVNGSNVFAQVNSLRFTAERYGKKHFVDTFSADFSLTDDFLSLKDMTFNTDHSLLQGDLKLSLNNGTFSDFTDKVRWDMTLMQGSQLSGYDISYFVTDWDNYKPINVSGNMTGPLNKFYLDNFLVRNPSVNIKTKTMKVTNILKGNFQIETNTLSTDFTYKDLKAMMPTFISSKMKNFADDFGRLKFDGAARVNPKQVYVPNGRLITGIGQAKINNFYLDDYSTDLPKYRGYAEVNDLNTSVITKNKQVGLISGKFNVQGQSFDVNTMKLRTRSQISKIEIMDKFVHNVYLEGVLDNKKYNGIINVNDAQAKAQVKGLIDFSTSKLYADINANIDYLNLNFFTGAKGTQAVSGKVDGTLSMTNINDLTLDAELANVNFATNSQKFHIPNATVKAFFENGNRIVSVDAPGAVNGRIAGKFNLGDLAGMVQNGIGKILVGPAPRKIYRGQHFTMDFDVEQNLVNYFMPDLRIPKGASVNGSFDGNSNNLVLNVDASQLKYLMTKKEDITAADQALAKANPDYKITERDKTTRDSAMIDDLMIRINTANLDEQIYAKINRIEYNQNILKDITLSGRNENNRVLHIATNFKHGTPEQEIKDELKDYAININQTTDGAGDYVFRFEPTSVTFNNVAWNIDTDPALNHSITYRKKTGDFLIQNLRIYSDTSELFLEKSIFKSAKDFSAEGEVRNLDIAKVMALIQNENTLDLKGVANGTFNIKMDKNNLEPLINMDINDIFMNGKAMGKIQIETKNSAIPNVFDVDVRVQSATGSLIGANDLHLTGTINNNTASPTLDLVAKMNDFDVAFAQQFVTGIFSNLRGKAFGDLKISGSLNDVDYSGDIALKKFGLKLDFTGVDYSLDDTVISLSKGLAILNDIGISDGRSNSKGSISGAIQFETLSSMGVNLVLRADNLMLLNTTQKDYDLFWGRVYGTGTLYVDGPVSALNISTPEMRALNNSVFTFNSNSTSNVEEFKMLRFLKRDDNGEISVEKKKKTSANMNVDFSLAVDKGTTVNVLVGDDIGDISVRGNSERLRFIMSRTGAISMNGNYFVDSGTFVSKAILNRTFHITKGSSIRWDGDPIAPQLDIDATYLRTVTNAGQYLNMGSLQPINVLLSTKITQTLNNPKIVLGVSAQDVSSNLKETLAEKMSNEDEKIIQFGSVLVMNSFNVGNSAFDINLGNTLETSGYNMLFKQLGSVLNTISNEFQVDLNYLKGDAGSNTGDRANASVSFALSPRVTVKTGLGIPISKSENTGSDYLSGEGIIEYDWSKKNDGSRLLRAYSKPTNIGLNGTAAANAGANQSYGVGVVYSKSFNTIFKRKKKEKSPQSGKSGAKTESVKIDTIK</sequence>
<evidence type="ECO:0000256" key="1">
    <source>
        <dbReference type="SAM" id="MobiDB-lite"/>
    </source>
</evidence>
<feature type="region of interest" description="Disordered" evidence="1">
    <location>
        <begin position="1570"/>
        <end position="1596"/>
    </location>
</feature>
<proteinExistence type="predicted"/>
<dbReference type="RefSeq" id="WP_089819098.1">
    <property type="nucleotide sequence ID" value="NZ_FORQ01000001.1"/>
</dbReference>
<dbReference type="Proteomes" id="UP000242560">
    <property type="component" value="Unassembled WGS sequence"/>
</dbReference>
<organism evidence="3 4">
    <name type="scientific">Kaistella treverensis</name>
    <dbReference type="NCBI Taxonomy" id="631455"/>
    <lineage>
        <taxon>Bacteria</taxon>
        <taxon>Pseudomonadati</taxon>
        <taxon>Bacteroidota</taxon>
        <taxon>Flavobacteriia</taxon>
        <taxon>Flavobacteriales</taxon>
        <taxon>Weeksellaceae</taxon>
        <taxon>Chryseobacterium group</taxon>
        <taxon>Kaistella</taxon>
    </lineage>
</organism>
<feature type="transmembrane region" description="Helical" evidence="2">
    <location>
        <begin position="77"/>
        <end position="98"/>
    </location>
</feature>
<evidence type="ECO:0000313" key="3">
    <source>
        <dbReference type="EMBL" id="SFI75176.1"/>
    </source>
</evidence>
<keyword evidence="4" id="KW-1185">Reference proteome</keyword>
<accession>A0A1I3KRT4</accession>
<evidence type="ECO:0000313" key="4">
    <source>
        <dbReference type="Proteomes" id="UP000242560"/>
    </source>
</evidence>
<keyword evidence="2" id="KW-0472">Membrane</keyword>
<dbReference type="EMBL" id="FORQ01000001">
    <property type="protein sequence ID" value="SFI75176.1"/>
    <property type="molecule type" value="Genomic_DNA"/>
</dbReference>
<keyword evidence="2" id="KW-1133">Transmembrane helix</keyword>
<evidence type="ECO:0000256" key="2">
    <source>
        <dbReference type="SAM" id="Phobius"/>
    </source>
</evidence>
<keyword evidence="2" id="KW-0812">Transmembrane</keyword>
<protein>
    <recommendedName>
        <fullName evidence="5">Translocation/assembly module TamB</fullName>
    </recommendedName>
</protein>
<evidence type="ECO:0008006" key="5">
    <source>
        <dbReference type="Google" id="ProtNLM"/>
    </source>
</evidence>
<name>A0A1I3KRT4_9FLAO</name>